<evidence type="ECO:0000313" key="2">
    <source>
        <dbReference type="Proteomes" id="UP000505377"/>
    </source>
</evidence>
<reference evidence="1 2" key="1">
    <citation type="submission" date="2020-05" db="EMBL/GenBank/DDBJ databases">
        <authorList>
            <person name="Mo P."/>
        </authorList>
    </citation>
    <scope>NUCLEOTIDE SEQUENCE [LARGE SCALE GENOMIC DNA]</scope>
    <source>
        <strain evidence="1 2">Gen01</strain>
    </source>
</reference>
<dbReference type="RefSeq" id="WP_172158897.1">
    <property type="nucleotide sequence ID" value="NZ_CP053564.1"/>
</dbReference>
<gene>
    <name evidence="1" type="ORF">HOP40_14820</name>
</gene>
<dbReference type="KEGG" id="pbro:HOP40_14820"/>
<sequence length="52" mass="5697">MNDRTVSRLQALEASYTVAVNEAVAEDRDDLVRDLVAEYPDAIAKVMSQDAA</sequence>
<dbReference type="Proteomes" id="UP000505377">
    <property type="component" value="Chromosome"/>
</dbReference>
<evidence type="ECO:0000313" key="1">
    <source>
        <dbReference type="EMBL" id="QJY46931.1"/>
    </source>
</evidence>
<keyword evidence="2" id="KW-1185">Reference proteome</keyword>
<proteinExistence type="predicted"/>
<accession>A0A6M6JKT2</accession>
<name>A0A6M6JKT2_9PSEU</name>
<organism evidence="1 2">
    <name type="scientific">Pseudonocardia broussonetiae</name>
    <dbReference type="NCBI Taxonomy" id="2736640"/>
    <lineage>
        <taxon>Bacteria</taxon>
        <taxon>Bacillati</taxon>
        <taxon>Actinomycetota</taxon>
        <taxon>Actinomycetes</taxon>
        <taxon>Pseudonocardiales</taxon>
        <taxon>Pseudonocardiaceae</taxon>
        <taxon>Pseudonocardia</taxon>
    </lineage>
</organism>
<dbReference type="EMBL" id="CP053564">
    <property type="protein sequence ID" value="QJY46931.1"/>
    <property type="molecule type" value="Genomic_DNA"/>
</dbReference>
<protein>
    <submittedName>
        <fullName evidence="1">Uncharacterized protein</fullName>
    </submittedName>
</protein>
<dbReference type="AlphaFoldDB" id="A0A6M6JKT2"/>